<dbReference type="EMBL" id="LNGC01000106">
    <property type="protein sequence ID" value="KYC49139.1"/>
    <property type="molecule type" value="Genomic_DNA"/>
</dbReference>
<sequence>MKKISIVAISLVLIFAIGISSISCAQNTKATLEGGALLYTLANNSSSYRFIVMYKDADGDLPKYMFVYINSSRRPMVKQDITDNNPKDGILYVLSLTQDELSQFTRGTSEHNVKYYFRTNDGHGIVSTEESSSMTLDYEQMGLVMEYSSGSGGTCGR</sequence>
<accession>A0A150IVW3</accession>
<evidence type="ECO:0000313" key="2">
    <source>
        <dbReference type="Proteomes" id="UP000075398"/>
    </source>
</evidence>
<comment type="caution">
    <text evidence="1">The sequence shown here is derived from an EMBL/GenBank/DDBJ whole genome shotgun (WGS) entry which is preliminary data.</text>
</comment>
<dbReference type="Proteomes" id="UP000075398">
    <property type="component" value="Unassembled WGS sequence"/>
</dbReference>
<dbReference type="AlphaFoldDB" id="A0A150IVW3"/>
<protein>
    <submittedName>
        <fullName evidence="1">Uncharacterized protein</fullName>
    </submittedName>
</protein>
<dbReference type="PROSITE" id="PS51257">
    <property type="entry name" value="PROKAR_LIPOPROTEIN"/>
    <property type="match status" value="1"/>
</dbReference>
<reference evidence="1 2" key="1">
    <citation type="journal article" date="2016" name="ISME J.">
        <title>Chasing the elusive Euryarchaeota class WSA2: genomes reveal a uniquely fastidious methyl-reducing methanogen.</title>
        <authorList>
            <person name="Nobu M.K."/>
            <person name="Narihiro T."/>
            <person name="Kuroda K."/>
            <person name="Mei R."/>
            <person name="Liu W.T."/>
        </authorList>
    </citation>
    <scope>NUCLEOTIDE SEQUENCE [LARGE SCALE GENOMIC DNA]</scope>
    <source>
        <strain evidence="1">U1lsi0528_Bin055</strain>
    </source>
</reference>
<evidence type="ECO:0000313" key="1">
    <source>
        <dbReference type="EMBL" id="KYC49139.1"/>
    </source>
</evidence>
<gene>
    <name evidence="1" type="ORF">AMQ22_01710</name>
</gene>
<proteinExistence type="predicted"/>
<name>A0A150IVW3_9EURY</name>
<organism evidence="1 2">
    <name type="scientific">Candidatus Methanofastidiosum methylothiophilum</name>
    <dbReference type="NCBI Taxonomy" id="1705564"/>
    <lineage>
        <taxon>Archaea</taxon>
        <taxon>Methanobacteriati</taxon>
        <taxon>Methanobacteriota</taxon>
        <taxon>Stenosarchaea group</taxon>
        <taxon>Candidatus Methanofastidiosia</taxon>
        <taxon>Candidatus Methanofastidiosales</taxon>
        <taxon>Candidatus Methanofastidiosaceae</taxon>
        <taxon>Candidatus Methanofastidiosum</taxon>
    </lineage>
</organism>